<protein>
    <submittedName>
        <fullName evidence="1">Putative secreted protein</fullName>
    </submittedName>
</protein>
<evidence type="ECO:0000313" key="1">
    <source>
        <dbReference type="EMBL" id="MXU82728.1"/>
    </source>
</evidence>
<proteinExistence type="predicted"/>
<organism evidence="1">
    <name type="scientific">Ixodes ricinus</name>
    <name type="common">Common tick</name>
    <name type="synonym">Acarus ricinus</name>
    <dbReference type="NCBI Taxonomy" id="34613"/>
    <lineage>
        <taxon>Eukaryota</taxon>
        <taxon>Metazoa</taxon>
        <taxon>Ecdysozoa</taxon>
        <taxon>Arthropoda</taxon>
        <taxon>Chelicerata</taxon>
        <taxon>Arachnida</taxon>
        <taxon>Acari</taxon>
        <taxon>Parasitiformes</taxon>
        <taxon>Ixodida</taxon>
        <taxon>Ixodoidea</taxon>
        <taxon>Ixodidae</taxon>
        <taxon>Ixodinae</taxon>
        <taxon>Ixodes</taxon>
    </lineage>
</organism>
<sequence>MSPVEMTRSASSVILSSCSLFRAVSSVLSGSSSCFFFFHRLMVESRLPPPSLLMQASTVSPGRITSSISP</sequence>
<accession>A0A6B0TU38</accession>
<dbReference type="AlphaFoldDB" id="A0A6B0TU38"/>
<name>A0A6B0TU38_IXORI</name>
<dbReference type="EMBL" id="GIFC01000645">
    <property type="protein sequence ID" value="MXU82728.1"/>
    <property type="molecule type" value="Transcribed_RNA"/>
</dbReference>
<reference evidence="1" key="1">
    <citation type="submission" date="2019-12" db="EMBL/GenBank/DDBJ databases">
        <title>An insight into the sialome of adult female Ixodes ricinus ticks feeding for 6 days.</title>
        <authorList>
            <person name="Perner J."/>
            <person name="Ribeiro J.M.C."/>
        </authorList>
    </citation>
    <scope>NUCLEOTIDE SEQUENCE</scope>
    <source>
        <strain evidence="1">Semi-engorged</strain>
        <tissue evidence="1">Salivary glands</tissue>
    </source>
</reference>